<dbReference type="Proteomes" id="UP000464524">
    <property type="component" value="Chromosome"/>
</dbReference>
<evidence type="ECO:0000256" key="1">
    <source>
        <dbReference type="ARBA" id="ARBA00004496"/>
    </source>
</evidence>
<keyword evidence="7 15" id="KW-0949">S-adenosyl-L-methionine</keyword>
<feature type="binding site" evidence="16">
    <location>
        <position position="218"/>
    </location>
    <ligand>
        <name>S-adenosyl-L-methionine</name>
        <dbReference type="ChEBI" id="CHEBI:59789"/>
        <label>2</label>
    </ligand>
</feature>
<organism evidence="19 20">
    <name type="scientific">Paraglaciecola mesophila</name>
    <dbReference type="NCBI Taxonomy" id="197222"/>
    <lineage>
        <taxon>Bacteria</taxon>
        <taxon>Pseudomonadati</taxon>
        <taxon>Pseudomonadota</taxon>
        <taxon>Gammaproteobacteria</taxon>
        <taxon>Alteromonadales</taxon>
        <taxon>Alteromonadaceae</taxon>
        <taxon>Paraglaciecola</taxon>
    </lineage>
</organism>
<dbReference type="InterPro" id="IPR007197">
    <property type="entry name" value="rSAM"/>
</dbReference>
<feature type="binding site" evidence="16">
    <location>
        <position position="252"/>
    </location>
    <ligand>
        <name>S-adenosyl-L-methionine</name>
        <dbReference type="ChEBI" id="CHEBI:59789"/>
        <label>2</label>
    </ligand>
</feature>
<dbReference type="SMART" id="SM00729">
    <property type="entry name" value="Elp3"/>
    <property type="match status" value="1"/>
</dbReference>
<dbReference type="InterPro" id="IPR023404">
    <property type="entry name" value="rSAM_horseshoe"/>
</dbReference>
<evidence type="ECO:0000256" key="2">
    <source>
        <dbReference type="ARBA" id="ARBA00004785"/>
    </source>
</evidence>
<feature type="binding site" evidence="16">
    <location>
        <position position="338"/>
    </location>
    <ligand>
        <name>S-adenosyl-L-methionine</name>
        <dbReference type="ChEBI" id="CHEBI:59789"/>
        <label>1</label>
    </ligand>
</feature>
<dbReference type="GO" id="GO:0051989">
    <property type="term" value="F:coproporphyrinogen dehydrogenase activity"/>
    <property type="evidence" value="ECO:0007669"/>
    <property type="project" value="UniProtKB-EC"/>
</dbReference>
<feature type="binding site" evidence="16">
    <location>
        <position position="154"/>
    </location>
    <ligand>
        <name>S-adenosyl-L-methionine</name>
        <dbReference type="ChEBI" id="CHEBI:59789"/>
        <label>1</label>
    </ligand>
</feature>
<evidence type="ECO:0000256" key="6">
    <source>
        <dbReference type="ARBA" id="ARBA00022490"/>
    </source>
</evidence>
<evidence type="ECO:0000256" key="9">
    <source>
        <dbReference type="ARBA" id="ARBA00023002"/>
    </source>
</evidence>
<evidence type="ECO:0000256" key="11">
    <source>
        <dbReference type="ARBA" id="ARBA00023014"/>
    </source>
</evidence>
<evidence type="ECO:0000256" key="4">
    <source>
        <dbReference type="ARBA" id="ARBA00011245"/>
    </source>
</evidence>
<dbReference type="GO" id="GO:0005737">
    <property type="term" value="C:cytoplasm"/>
    <property type="evidence" value="ECO:0007669"/>
    <property type="project" value="UniProtKB-SubCell"/>
</dbReference>
<dbReference type="EMBL" id="CP047656">
    <property type="protein sequence ID" value="QHJ11391.1"/>
    <property type="molecule type" value="Genomic_DNA"/>
</dbReference>
<dbReference type="PANTHER" id="PTHR13932">
    <property type="entry name" value="COPROPORPHYRINIGEN III OXIDASE"/>
    <property type="match status" value="1"/>
</dbReference>
<dbReference type="InterPro" id="IPR004558">
    <property type="entry name" value="Coprogen_oxidase_HemN"/>
</dbReference>
<evidence type="ECO:0000313" key="20">
    <source>
        <dbReference type="Proteomes" id="UP000464524"/>
    </source>
</evidence>
<evidence type="ECO:0000256" key="5">
    <source>
        <dbReference type="ARBA" id="ARBA00022485"/>
    </source>
</evidence>
<dbReference type="NCBIfam" id="TIGR00538">
    <property type="entry name" value="hemN"/>
    <property type="match status" value="1"/>
</dbReference>
<evidence type="ECO:0000256" key="3">
    <source>
        <dbReference type="ARBA" id="ARBA00005493"/>
    </source>
</evidence>
<feature type="binding site" evidence="16">
    <location>
        <begin position="122"/>
        <end position="123"/>
    </location>
    <ligand>
        <name>S-adenosyl-L-methionine</name>
        <dbReference type="ChEBI" id="CHEBI:59789"/>
        <label>2</label>
    </ligand>
</feature>
<feature type="binding site" evidence="17">
    <location>
        <position position="75"/>
    </location>
    <ligand>
        <name>[4Fe-4S] cluster</name>
        <dbReference type="ChEBI" id="CHEBI:49883"/>
        <note>4Fe-4S-S-AdoMet</note>
    </ligand>
</feature>
<feature type="binding site" evidence="16">
    <location>
        <position position="121"/>
    </location>
    <ligand>
        <name>S-adenosyl-L-methionine</name>
        <dbReference type="ChEBI" id="CHEBI:59789"/>
        <label>1</label>
    </ligand>
</feature>
<dbReference type="GO" id="GO:0004109">
    <property type="term" value="F:coproporphyrinogen oxidase activity"/>
    <property type="evidence" value="ECO:0007669"/>
    <property type="project" value="InterPro"/>
</dbReference>
<comment type="catalytic activity">
    <reaction evidence="14 15">
        <text>coproporphyrinogen III + 2 S-adenosyl-L-methionine = protoporphyrinogen IX + 2 5'-deoxyadenosine + 2 L-methionine + 2 CO2</text>
        <dbReference type="Rhea" id="RHEA:15425"/>
        <dbReference type="ChEBI" id="CHEBI:16526"/>
        <dbReference type="ChEBI" id="CHEBI:17319"/>
        <dbReference type="ChEBI" id="CHEBI:57307"/>
        <dbReference type="ChEBI" id="CHEBI:57309"/>
        <dbReference type="ChEBI" id="CHEBI:57844"/>
        <dbReference type="ChEBI" id="CHEBI:59789"/>
        <dbReference type="EC" id="1.3.98.3"/>
    </reaction>
</comment>
<dbReference type="Pfam" id="PF04055">
    <property type="entry name" value="Radical_SAM"/>
    <property type="match status" value="1"/>
</dbReference>
<dbReference type="InterPro" id="IPR058240">
    <property type="entry name" value="rSAM_sf"/>
</dbReference>
<evidence type="ECO:0000313" key="19">
    <source>
        <dbReference type="EMBL" id="QHJ11391.1"/>
    </source>
</evidence>
<dbReference type="GO" id="GO:0051539">
    <property type="term" value="F:4 iron, 4 sulfur cluster binding"/>
    <property type="evidence" value="ECO:0007669"/>
    <property type="project" value="UniProtKB-KW"/>
</dbReference>
<evidence type="ECO:0000256" key="14">
    <source>
        <dbReference type="ARBA" id="ARBA00048321"/>
    </source>
</evidence>
<evidence type="ECO:0000256" key="10">
    <source>
        <dbReference type="ARBA" id="ARBA00023004"/>
    </source>
</evidence>
<evidence type="ECO:0000259" key="18">
    <source>
        <dbReference type="PROSITE" id="PS51918"/>
    </source>
</evidence>
<evidence type="ECO:0000256" key="17">
    <source>
        <dbReference type="PIRSR" id="PIRSR000167-2"/>
    </source>
</evidence>
<keyword evidence="10 15" id="KW-0408">Iron</keyword>
<keyword evidence="8 15" id="KW-0479">Metal-binding</keyword>
<evidence type="ECO:0000256" key="7">
    <source>
        <dbReference type="ARBA" id="ARBA00022691"/>
    </source>
</evidence>
<feature type="binding site" evidence="16">
    <location>
        <position position="193"/>
    </location>
    <ligand>
        <name>S-adenosyl-L-methionine</name>
        <dbReference type="ChEBI" id="CHEBI:59789"/>
        <label>2</label>
    </ligand>
</feature>
<feature type="binding site" evidence="16">
    <location>
        <position position="65"/>
    </location>
    <ligand>
        <name>S-adenosyl-L-methionine</name>
        <dbReference type="ChEBI" id="CHEBI:59789"/>
        <label>1</label>
    </ligand>
</feature>
<dbReference type="GO" id="GO:0006782">
    <property type="term" value="P:protoporphyrinogen IX biosynthetic process"/>
    <property type="evidence" value="ECO:0007669"/>
    <property type="project" value="UniProtKB-UniPathway"/>
</dbReference>
<keyword evidence="12 15" id="KW-0627">Porphyrin biosynthesis</keyword>
<dbReference type="SFLD" id="SFLDG01082">
    <property type="entry name" value="B12-binding_domain_containing"/>
    <property type="match status" value="1"/>
</dbReference>
<dbReference type="SFLD" id="SFLDS00029">
    <property type="entry name" value="Radical_SAM"/>
    <property type="match status" value="1"/>
</dbReference>
<evidence type="ECO:0000256" key="13">
    <source>
        <dbReference type="ARBA" id="ARBA00024295"/>
    </source>
</evidence>
<feature type="binding site" evidence="16">
    <location>
        <position position="181"/>
    </location>
    <ligand>
        <name>S-adenosyl-L-methionine</name>
        <dbReference type="ChEBI" id="CHEBI:59789"/>
        <label>2</label>
    </ligand>
</feature>
<feature type="domain" description="Radical SAM core" evidence="18">
    <location>
        <begin position="56"/>
        <end position="292"/>
    </location>
</feature>
<dbReference type="SUPFAM" id="SSF102114">
    <property type="entry name" value="Radical SAM enzymes"/>
    <property type="match status" value="1"/>
</dbReference>
<dbReference type="PIRSF" id="PIRSF000167">
    <property type="entry name" value="HemN"/>
    <property type="match status" value="1"/>
</dbReference>
<comment type="similarity">
    <text evidence="3 15">Belongs to the anaerobic coproporphyrinogen-III oxidase family.</text>
</comment>
<dbReference type="KEGG" id="pmes:FX988_01620"/>
<dbReference type="OrthoDB" id="9808022at2"/>
<protein>
    <recommendedName>
        <fullName evidence="15">Coproporphyrinogen-III oxidase</fullName>
        <ecNumber evidence="15">1.3.98.3</ecNumber>
    </recommendedName>
</protein>
<accession>A0A857JK92</accession>
<dbReference type="UniPathway" id="UPA00251">
    <property type="reaction ID" value="UER00323"/>
</dbReference>
<dbReference type="EC" id="1.3.98.3" evidence="15"/>
<gene>
    <name evidence="19" type="ORF">FX988_01620</name>
</gene>
<name>A0A857JK92_9ALTE</name>
<dbReference type="SFLD" id="SFLDG01065">
    <property type="entry name" value="anaerobic_coproporphyrinogen-I"/>
    <property type="match status" value="1"/>
</dbReference>
<feature type="binding site" evidence="17">
    <location>
        <position position="78"/>
    </location>
    <ligand>
        <name>[4Fe-4S] cluster</name>
        <dbReference type="ChEBI" id="CHEBI:49883"/>
        <note>4Fe-4S-S-AdoMet</note>
    </ligand>
</feature>
<dbReference type="PROSITE" id="PS51918">
    <property type="entry name" value="RADICAL_SAM"/>
    <property type="match status" value="1"/>
</dbReference>
<comment type="function">
    <text evidence="13">Involved in the heme biosynthesis. Catalyzes the anaerobic oxidative decarboxylation of propionate groups of rings A and B of coproporphyrinogen III to yield the vinyl groups in protoporphyrinogen IX.</text>
</comment>
<evidence type="ECO:0000256" key="8">
    <source>
        <dbReference type="ARBA" id="ARBA00022723"/>
    </source>
</evidence>
<keyword evidence="6 15" id="KW-0963">Cytoplasm</keyword>
<dbReference type="PANTHER" id="PTHR13932:SF6">
    <property type="entry name" value="OXYGEN-INDEPENDENT COPROPORPHYRINOGEN III OXIDASE"/>
    <property type="match status" value="1"/>
</dbReference>
<keyword evidence="20" id="KW-1185">Reference proteome</keyword>
<dbReference type="GO" id="GO:0046872">
    <property type="term" value="F:metal ion binding"/>
    <property type="evidence" value="ECO:0007669"/>
    <property type="project" value="UniProtKB-KW"/>
</dbReference>
<evidence type="ECO:0000256" key="16">
    <source>
        <dbReference type="PIRSR" id="PIRSR000167-1"/>
    </source>
</evidence>
<sequence length="465" mass="52598">MCPPVTNNSTPFDLPTLDFTLLHKYPSRGPRYTSYPTALHFSPKFSTWDLRRAIHLSNNKTLSLYVHIPFCHRLCYYCGCNKIVTRLQSKADIYLDYLLKEIAQQAELLGHKPVTQLHLGGGTPNFLTDAQLQRLIDSLKAHFNFTDDAQLSIEIDPRNMTQARIDIMANMGFNRLSIGVQDTDSTVQHAINRVQSNDSIERFITRAKEQGFRSINLDLIYGLPFQTPDTFARTLAFVHKMKVERVSLFSYAHLPERFAAQRKLAKDALPNSEQKFHLMRQAIETLCGYGYQFIGIDHFALASDELAKAQQNKVLGRNFQGYTADSQSDLLGLGVSAISALGNSYSQNHKDLAGYYYSIEHEGSALEKGLTLRKDDLIRQRVISDIMCNSMLDKTAISLTFNIDFDQYFADELQQLAPFIEDALVTNLPYAVIIAQRAQLLLRSICMVFDAYLGMATGQKYSATI</sequence>
<keyword evidence="5 15" id="KW-0004">4Fe-4S</keyword>
<dbReference type="Gene3D" id="1.10.10.920">
    <property type="match status" value="1"/>
</dbReference>
<dbReference type="CDD" id="cd01335">
    <property type="entry name" value="Radical_SAM"/>
    <property type="match status" value="1"/>
</dbReference>
<comment type="subunit">
    <text evidence="4">Monomer.</text>
</comment>
<comment type="subcellular location">
    <subcellularLocation>
        <location evidence="1 15">Cytoplasm</location>
    </subcellularLocation>
</comment>
<dbReference type="InterPro" id="IPR034505">
    <property type="entry name" value="Coproporphyrinogen-III_oxidase"/>
</dbReference>
<comment type="cofactor">
    <cofactor evidence="15 17">
        <name>[4Fe-4S] cluster</name>
        <dbReference type="ChEBI" id="CHEBI:49883"/>
    </cofactor>
    <text evidence="15 17">Binds 1 [4Fe-4S] cluster. The cluster is coordinated with 3 cysteines and an exchangeable S-adenosyl-L-methionine.</text>
</comment>
<dbReference type="AlphaFoldDB" id="A0A857JK92"/>
<feature type="binding site" evidence="17">
    <location>
        <position position="71"/>
    </location>
    <ligand>
        <name>[4Fe-4S] cluster</name>
        <dbReference type="ChEBI" id="CHEBI:49883"/>
        <note>4Fe-4S-S-AdoMet</note>
    </ligand>
</feature>
<evidence type="ECO:0000256" key="12">
    <source>
        <dbReference type="ARBA" id="ARBA00023244"/>
    </source>
</evidence>
<dbReference type="InterPro" id="IPR006638">
    <property type="entry name" value="Elp3/MiaA/NifB-like_rSAM"/>
</dbReference>
<dbReference type="Gene3D" id="3.80.30.20">
    <property type="entry name" value="tm_1862 like domain"/>
    <property type="match status" value="1"/>
</dbReference>
<comment type="pathway">
    <text evidence="2 15">Porphyrin-containing compound metabolism; protoporphyrin-IX biosynthesis; protoporphyrinogen-IX from coproporphyrinogen-III (AdoMet route): step 1/1.</text>
</comment>
<evidence type="ECO:0000256" key="15">
    <source>
        <dbReference type="PIRNR" id="PIRNR000167"/>
    </source>
</evidence>
<keyword evidence="9 15" id="KW-0560">Oxidoreductase</keyword>
<dbReference type="RefSeq" id="WP_160179143.1">
    <property type="nucleotide sequence ID" value="NZ_CP047656.1"/>
</dbReference>
<keyword evidence="11 15" id="KW-0411">Iron-sulfur</keyword>
<proteinExistence type="inferred from homology"/>
<feature type="binding site" evidence="16">
    <location>
        <begin position="77"/>
        <end position="79"/>
    </location>
    <ligand>
        <name>S-adenosyl-L-methionine</name>
        <dbReference type="ChEBI" id="CHEBI:59789"/>
        <label>2</label>
    </ligand>
</feature>
<reference evidence="19 20" key="1">
    <citation type="submission" date="2019-12" db="EMBL/GenBank/DDBJ databases">
        <title>Genome sequencing and assembly of endphytes of Porphyra tenera.</title>
        <authorList>
            <person name="Park J.M."/>
            <person name="Shin R."/>
            <person name="Jo S.H."/>
        </authorList>
    </citation>
    <scope>NUCLEOTIDE SEQUENCE [LARGE SCALE GENOMIC DNA]</scope>
    <source>
        <strain evidence="19 20">GPM4</strain>
    </source>
</reference>